<evidence type="ECO:0000259" key="2">
    <source>
        <dbReference type="Pfam" id="PF00501"/>
    </source>
</evidence>
<feature type="domain" description="AMP-binding enzyme C-terminal" evidence="3">
    <location>
        <begin position="495"/>
        <end position="573"/>
    </location>
</feature>
<dbReference type="InterPro" id="IPR020845">
    <property type="entry name" value="AMP-binding_CS"/>
</dbReference>
<dbReference type="Pfam" id="PF13193">
    <property type="entry name" value="AMP-binding_C"/>
    <property type="match status" value="1"/>
</dbReference>
<dbReference type="EMBL" id="BIFS01000002">
    <property type="protein sequence ID" value="GCE22259.1"/>
    <property type="molecule type" value="Genomic_DNA"/>
</dbReference>
<dbReference type="Pfam" id="PF00501">
    <property type="entry name" value="AMP-binding"/>
    <property type="match status" value="1"/>
</dbReference>
<dbReference type="InterPro" id="IPR050237">
    <property type="entry name" value="ATP-dep_AMP-bd_enzyme"/>
</dbReference>
<evidence type="ECO:0000256" key="1">
    <source>
        <dbReference type="ARBA" id="ARBA00006432"/>
    </source>
</evidence>
<evidence type="ECO:0000259" key="3">
    <source>
        <dbReference type="Pfam" id="PF13193"/>
    </source>
</evidence>
<dbReference type="Gene3D" id="3.40.50.980">
    <property type="match status" value="2"/>
</dbReference>
<dbReference type="GO" id="GO:0016877">
    <property type="term" value="F:ligase activity, forming carbon-sulfur bonds"/>
    <property type="evidence" value="ECO:0007669"/>
    <property type="project" value="UniProtKB-ARBA"/>
</dbReference>
<accession>A0A402AT56</accession>
<dbReference type="PANTHER" id="PTHR43767">
    <property type="entry name" value="LONG-CHAIN-FATTY-ACID--COA LIGASE"/>
    <property type="match status" value="1"/>
</dbReference>
<evidence type="ECO:0000313" key="5">
    <source>
        <dbReference type="Proteomes" id="UP000287188"/>
    </source>
</evidence>
<keyword evidence="5" id="KW-1185">Reference proteome</keyword>
<dbReference type="AlphaFoldDB" id="A0A402AT56"/>
<dbReference type="SUPFAM" id="SSF56801">
    <property type="entry name" value="Acetyl-CoA synthetase-like"/>
    <property type="match status" value="1"/>
</dbReference>
<dbReference type="PANTHER" id="PTHR43767:SF12">
    <property type="entry name" value="AMP-DEPENDENT SYNTHETASE AND LIGASE"/>
    <property type="match status" value="1"/>
</dbReference>
<dbReference type="RefSeq" id="WP_126554900.1">
    <property type="nucleotide sequence ID" value="NZ_BIFS01000002.1"/>
</dbReference>
<organism evidence="4 5">
    <name type="scientific">Dictyobacter kobayashii</name>
    <dbReference type="NCBI Taxonomy" id="2014872"/>
    <lineage>
        <taxon>Bacteria</taxon>
        <taxon>Bacillati</taxon>
        <taxon>Chloroflexota</taxon>
        <taxon>Ktedonobacteria</taxon>
        <taxon>Ktedonobacterales</taxon>
        <taxon>Dictyobacteraceae</taxon>
        <taxon>Dictyobacter</taxon>
    </lineage>
</organism>
<sequence length="593" mass="66225">MLPPHSRASSSCAQHDHEAKGFVATSPWIQHYQQGVPAHIELPEHTLNWLLEDAATRYPERTALSYFGTKLTYIQFSRQANRFALALQHLGVKKGDRVMVALPNIPQYPLAFYGILKLGAVVVPLNPLYTEREMQHQIVDSGAQVIITLPTLYSRICAIHKQTELKHIIVTSPADFLPPIARILYTLTQGRTLHLAYLAYKEAHSDPALHIMSDMLRRENKDAEVAPVEIAASDIAVLQYTGGTTGLAKGAILTHRSLLANAIQIRSWFTEIRDGEESVLCVTPFFHVYGLTACMNASILLAATMILIPRFKIKDVVKAIRREHPTLFPGVPTMYFALLPEASKHPKYFRSIKYCISGAAPLPAKVQERFEKITHSKLVEGYGLSEAGPVTHCNPLTEQCRNGSIGLPLPQIDAAIVTLETGEPVSIGEVGELVVRGPNIMQGYWKRAEETEAIFRNGWLRTGDLGKMDKDGYFYLVERAKDMIIASGLKVYPREVEEVLLRHPAVAEAAVVGVPDAYRGETVAAFIVLKREITASEQIRQTLLQFCQQELAVYKVPKVLEFRTSLPKSFIGKVLRRELRAQFIHENDVPDTK</sequence>
<dbReference type="InterPro" id="IPR045851">
    <property type="entry name" value="AMP-bd_C_sf"/>
</dbReference>
<dbReference type="Proteomes" id="UP000287188">
    <property type="component" value="Unassembled WGS sequence"/>
</dbReference>
<dbReference type="Gene3D" id="3.30.300.30">
    <property type="match status" value="1"/>
</dbReference>
<reference evidence="5" key="1">
    <citation type="submission" date="2018-12" db="EMBL/GenBank/DDBJ databases">
        <title>Tengunoibacter tsumagoiensis gen. nov., sp. nov., Dictyobacter kobayashii sp. nov., D. alpinus sp. nov., and D. joshuensis sp. nov. and description of Dictyobacteraceae fam. nov. within the order Ktedonobacterales isolated from Tengu-no-mugimeshi.</title>
        <authorList>
            <person name="Wang C.M."/>
            <person name="Zheng Y."/>
            <person name="Sakai Y."/>
            <person name="Toyoda A."/>
            <person name="Minakuchi Y."/>
            <person name="Abe K."/>
            <person name="Yokota A."/>
            <person name="Yabe S."/>
        </authorList>
    </citation>
    <scope>NUCLEOTIDE SEQUENCE [LARGE SCALE GENOMIC DNA]</scope>
    <source>
        <strain evidence="5">Uno11</strain>
    </source>
</reference>
<name>A0A402AT56_9CHLR</name>
<keyword evidence="4" id="KW-0436">Ligase</keyword>
<dbReference type="CDD" id="cd05936">
    <property type="entry name" value="FC-FACS_FadD_like"/>
    <property type="match status" value="1"/>
</dbReference>
<feature type="domain" description="AMP-dependent synthetase/ligase" evidence="2">
    <location>
        <begin position="51"/>
        <end position="445"/>
    </location>
</feature>
<comment type="caution">
    <text evidence="4">The sequence shown here is derived from an EMBL/GenBank/DDBJ whole genome shotgun (WGS) entry which is preliminary data.</text>
</comment>
<proteinExistence type="inferred from homology"/>
<dbReference type="FunFam" id="3.40.50.12780:FF:000003">
    <property type="entry name" value="Long-chain-fatty-acid--CoA ligase FadD"/>
    <property type="match status" value="1"/>
</dbReference>
<comment type="similarity">
    <text evidence="1">Belongs to the ATP-dependent AMP-binding enzyme family.</text>
</comment>
<evidence type="ECO:0000313" key="4">
    <source>
        <dbReference type="EMBL" id="GCE22259.1"/>
    </source>
</evidence>
<dbReference type="InterPro" id="IPR025110">
    <property type="entry name" value="AMP-bd_C"/>
</dbReference>
<dbReference type="PROSITE" id="PS00455">
    <property type="entry name" value="AMP_BINDING"/>
    <property type="match status" value="1"/>
</dbReference>
<protein>
    <submittedName>
        <fullName evidence="4">Long-chain-fatty-acid--CoA ligase</fullName>
    </submittedName>
</protein>
<dbReference type="OrthoDB" id="9781737at2"/>
<dbReference type="Gene3D" id="2.30.38.10">
    <property type="entry name" value="Luciferase, Domain 3"/>
    <property type="match status" value="1"/>
</dbReference>
<dbReference type="InterPro" id="IPR000873">
    <property type="entry name" value="AMP-dep_synth/lig_dom"/>
</dbReference>
<gene>
    <name evidence="4" type="ORF">KDK_60590</name>
</gene>